<name>U5CRA3_CALSX</name>
<feature type="domain" description="HTH cro/C1-type" evidence="1">
    <location>
        <begin position="200"/>
        <end position="255"/>
    </location>
</feature>
<dbReference type="PROSITE" id="PS50943">
    <property type="entry name" value="HTH_CROC1"/>
    <property type="match status" value="2"/>
</dbReference>
<feature type="domain" description="HTH cro/C1-type" evidence="1">
    <location>
        <begin position="102"/>
        <end position="155"/>
    </location>
</feature>
<dbReference type="GO" id="GO:0003677">
    <property type="term" value="F:DNA binding"/>
    <property type="evidence" value="ECO:0007669"/>
    <property type="project" value="InterPro"/>
</dbReference>
<dbReference type="Gene3D" id="1.10.260.40">
    <property type="entry name" value="lambda repressor-like DNA-binding domains"/>
    <property type="match status" value="2"/>
</dbReference>
<accession>U5CRA3</accession>
<proteinExistence type="predicted"/>
<protein>
    <recommendedName>
        <fullName evidence="1">HTH cro/C1-type domain-containing protein</fullName>
    </recommendedName>
</protein>
<reference evidence="2 3" key="1">
    <citation type="journal article" date="2013" name="Genome Announc.">
        <title>Draft Genome Sequence of an Anaerobic and Extremophilic Bacterium, Caldanaerobacter yonseiensis, Isolated from a Geothermal Hot Stream.</title>
        <authorList>
            <person name="Lee S.J."/>
            <person name="Lee Y.J."/>
            <person name="Park G.S."/>
            <person name="Kim B.C."/>
            <person name="Lee S.J."/>
            <person name="Shin J.H."/>
            <person name="Lee D.W."/>
        </authorList>
    </citation>
    <scope>NUCLEOTIDE SEQUENCE [LARGE SCALE GENOMIC DNA]</scope>
    <source>
        <strain evidence="2 3">KB-1</strain>
    </source>
</reference>
<evidence type="ECO:0000313" key="3">
    <source>
        <dbReference type="Proteomes" id="UP000016856"/>
    </source>
</evidence>
<dbReference type="EMBL" id="AXDC01000030">
    <property type="protein sequence ID" value="ERM91471.1"/>
    <property type="molecule type" value="Genomic_DNA"/>
</dbReference>
<sequence>MDTEKEKEGVNMDRPTKCPRCGGELVIEYKTFEVDGHRAENVPVLTCSKCGIYLVDTQLFIDITERAEDFKDKDQLLEELKEIKEDEEIRDILKQYTFQNHIKEVLNEKGISLRRLANMLEVSPNYIHILTKNQSTSIRTALKMAYALGTDVNRLYTLKKIGSKYKEPEKVVYVRTTKEIKERDKQIKEELKKMEVKVYVDEVLKKKGLKRAQLATRLDISPQEMYNIVKIRKGSTGIETALKMAYALDVDINELFRLEKVEKEAGK</sequence>
<dbReference type="Proteomes" id="UP000016856">
    <property type="component" value="Unassembled WGS sequence"/>
</dbReference>
<evidence type="ECO:0000313" key="2">
    <source>
        <dbReference type="EMBL" id="ERM91471.1"/>
    </source>
</evidence>
<dbReference type="PATRIC" id="fig|1388761.3.peg.2098"/>
<dbReference type="SUPFAM" id="SSF47413">
    <property type="entry name" value="lambda repressor-like DNA-binding domains"/>
    <property type="match status" value="2"/>
</dbReference>
<dbReference type="SMART" id="SM00530">
    <property type="entry name" value="HTH_XRE"/>
    <property type="match status" value="2"/>
</dbReference>
<organism evidence="2 3">
    <name type="scientific">Caldanaerobacter subterraneus subsp. yonseiensis KB-1</name>
    <dbReference type="NCBI Taxonomy" id="1388761"/>
    <lineage>
        <taxon>Bacteria</taxon>
        <taxon>Bacillati</taxon>
        <taxon>Bacillota</taxon>
        <taxon>Clostridia</taxon>
        <taxon>Thermoanaerobacterales</taxon>
        <taxon>Thermoanaerobacteraceae</taxon>
        <taxon>Caldanaerobacter</taxon>
    </lineage>
</organism>
<dbReference type="Pfam" id="PF13443">
    <property type="entry name" value="HTH_26"/>
    <property type="match status" value="1"/>
</dbReference>
<evidence type="ECO:0000259" key="1">
    <source>
        <dbReference type="PROSITE" id="PS50943"/>
    </source>
</evidence>
<dbReference type="AlphaFoldDB" id="U5CRA3"/>
<gene>
    <name evidence="2" type="ORF">O163_10420</name>
</gene>
<dbReference type="InterPro" id="IPR010982">
    <property type="entry name" value="Lambda_DNA-bd_dom_sf"/>
</dbReference>
<dbReference type="InterPro" id="IPR001387">
    <property type="entry name" value="Cro/C1-type_HTH"/>
</dbReference>
<dbReference type="CDD" id="cd00093">
    <property type="entry name" value="HTH_XRE"/>
    <property type="match status" value="2"/>
</dbReference>
<comment type="caution">
    <text evidence="2">The sequence shown here is derived from an EMBL/GenBank/DDBJ whole genome shotgun (WGS) entry which is preliminary data.</text>
</comment>